<feature type="transmembrane region" description="Helical" evidence="1">
    <location>
        <begin position="210"/>
        <end position="231"/>
    </location>
</feature>
<accession>A0A7S3UU94</accession>
<dbReference type="EMBL" id="HBIU01005859">
    <property type="protein sequence ID" value="CAE0623593.1"/>
    <property type="molecule type" value="Transcribed_RNA"/>
</dbReference>
<keyword evidence="1" id="KW-0812">Transmembrane</keyword>
<dbReference type="AlphaFoldDB" id="A0A7S3UU94"/>
<protein>
    <submittedName>
        <fullName evidence="2">Uncharacterized protein</fullName>
    </submittedName>
</protein>
<proteinExistence type="predicted"/>
<feature type="transmembrane region" description="Helical" evidence="1">
    <location>
        <begin position="184"/>
        <end position="203"/>
    </location>
</feature>
<evidence type="ECO:0000256" key="1">
    <source>
        <dbReference type="SAM" id="Phobius"/>
    </source>
</evidence>
<evidence type="ECO:0000313" key="2">
    <source>
        <dbReference type="EMBL" id="CAE0623593.1"/>
    </source>
</evidence>
<feature type="transmembrane region" description="Helical" evidence="1">
    <location>
        <begin position="122"/>
        <end position="140"/>
    </location>
</feature>
<feature type="transmembrane region" description="Helical" evidence="1">
    <location>
        <begin position="147"/>
        <end position="164"/>
    </location>
</feature>
<sequence length="269" mass="29197">MVYGMNLLKEFQFLVLFVVLLGGGFVQSFKLAAPTSRHLLKEPTRPHGLFSVHSSPPSIERTVIRMEMNKIGESLGFFEAYERLSSRVSSSILPYGERLDRFTGGWALTYADLSPETESTPAGVAFLATNVAYALVGIVLTAKGDALYGFLTEIAGAVSFLYHYSQLRLGPDQLPVKIALLIDYVSAGAVILTTGVYLLALGFGSGLELLPWDAIVVGLLGVGALALGWIWEFGKPYLVLHSVWHVLSAYSGYLIGQAHLINNSSILQL</sequence>
<organism evidence="2">
    <name type="scientific">Heterosigma akashiwo</name>
    <name type="common">Chromophytic alga</name>
    <name type="synonym">Heterosigma carterae</name>
    <dbReference type="NCBI Taxonomy" id="2829"/>
    <lineage>
        <taxon>Eukaryota</taxon>
        <taxon>Sar</taxon>
        <taxon>Stramenopiles</taxon>
        <taxon>Ochrophyta</taxon>
        <taxon>Raphidophyceae</taxon>
        <taxon>Chattonellales</taxon>
        <taxon>Chattonellaceae</taxon>
        <taxon>Heterosigma</taxon>
    </lineage>
</organism>
<keyword evidence="1" id="KW-1133">Transmembrane helix</keyword>
<gene>
    <name evidence="2" type="ORF">HAKA00212_LOCUS2259</name>
</gene>
<keyword evidence="1" id="KW-0472">Membrane</keyword>
<reference evidence="2" key="1">
    <citation type="submission" date="2021-01" db="EMBL/GenBank/DDBJ databases">
        <authorList>
            <person name="Corre E."/>
            <person name="Pelletier E."/>
            <person name="Niang G."/>
            <person name="Scheremetjew M."/>
            <person name="Finn R."/>
            <person name="Kale V."/>
            <person name="Holt S."/>
            <person name="Cochrane G."/>
            <person name="Meng A."/>
            <person name="Brown T."/>
            <person name="Cohen L."/>
        </authorList>
    </citation>
    <scope>NUCLEOTIDE SEQUENCE</scope>
    <source>
        <strain evidence="2">CCMP3107</strain>
    </source>
</reference>
<name>A0A7S3UU94_HETAK</name>